<evidence type="ECO:0000256" key="2">
    <source>
        <dbReference type="ARBA" id="ARBA00022692"/>
    </source>
</evidence>
<gene>
    <name evidence="6" type="ORF">CTEN210_11597</name>
</gene>
<dbReference type="AlphaFoldDB" id="A0AAD3CZP2"/>
<organism evidence="6 7">
    <name type="scientific">Chaetoceros tenuissimus</name>
    <dbReference type="NCBI Taxonomy" id="426638"/>
    <lineage>
        <taxon>Eukaryota</taxon>
        <taxon>Sar</taxon>
        <taxon>Stramenopiles</taxon>
        <taxon>Ochrophyta</taxon>
        <taxon>Bacillariophyta</taxon>
        <taxon>Coscinodiscophyceae</taxon>
        <taxon>Chaetocerotophycidae</taxon>
        <taxon>Chaetocerotales</taxon>
        <taxon>Chaetocerotaceae</taxon>
        <taxon>Chaetoceros</taxon>
    </lineage>
</organism>
<feature type="transmembrane region" description="Helical" evidence="5">
    <location>
        <begin position="288"/>
        <end position="313"/>
    </location>
</feature>
<evidence type="ECO:0000256" key="4">
    <source>
        <dbReference type="ARBA" id="ARBA00023136"/>
    </source>
</evidence>
<feature type="transmembrane region" description="Helical" evidence="5">
    <location>
        <begin position="40"/>
        <end position="62"/>
    </location>
</feature>
<dbReference type="GO" id="GO:0007189">
    <property type="term" value="P:adenylate cyclase-activating G protein-coupled receptor signaling pathway"/>
    <property type="evidence" value="ECO:0007669"/>
    <property type="project" value="TreeGrafter"/>
</dbReference>
<feature type="transmembrane region" description="Helical" evidence="5">
    <location>
        <begin position="74"/>
        <end position="97"/>
    </location>
</feature>
<comment type="subcellular location">
    <subcellularLocation>
        <location evidence="1">Membrane</location>
        <topology evidence="1">Multi-pass membrane protein</topology>
    </subcellularLocation>
</comment>
<keyword evidence="3 5" id="KW-1133">Transmembrane helix</keyword>
<evidence type="ECO:0000256" key="1">
    <source>
        <dbReference type="ARBA" id="ARBA00004141"/>
    </source>
</evidence>
<evidence type="ECO:0000256" key="3">
    <source>
        <dbReference type="ARBA" id="ARBA00022989"/>
    </source>
</evidence>
<protein>
    <submittedName>
        <fullName evidence="6">Uncharacterized protein</fullName>
    </submittedName>
</protein>
<sequence length="503" mass="57206">MDFSFNDTEYYGDHKFPFSGPDGFNQDFIRFEWAQTWSGFILPIITGLISTCSSALILFIIFKSTKKLKDVYHRILALISVLDIIFSLALATSTLPIPNEDFYSSFKGPRLGNHGTCQTQGFFLIFGYLMTPLLMLFLCYYYVSISCRITQDTFKKVEAFFYPCAIAWGLIGPIISIRKDYINPAPYDPHCLLTPYPLLCIYTDVPCEHGDKDAVLLINFWSKYIIAMFAMIASGFSIVVIRVAYNERQMNKALEDLNTVRDVASSQDVESTAVSTERHPKRKSLIKLILLQALAYILSFLLTWIFICLPFLSPYIRDNYTIMDLLQIIFQPLGGFWNMLIFVHYKILLVKHTNSNQSYYGAFKTLLSRPEDVPEIMLLNLENVEIADRNFEFDGAEADEESPKSGISYEKSNLSAYDGISAEAPDSVGFSAYDGLSAHTSIAHDPISDTPSKSLHGTMESISETGRIKNQNILYGYEQKHSFYDEEDIENFKRRNSNSSFDA</sequence>
<comment type="caution">
    <text evidence="6">The sequence shown here is derived from an EMBL/GenBank/DDBJ whole genome shotgun (WGS) entry which is preliminary data.</text>
</comment>
<evidence type="ECO:0000313" key="6">
    <source>
        <dbReference type="EMBL" id="GFH55121.1"/>
    </source>
</evidence>
<name>A0AAD3CZP2_9STRA</name>
<keyword evidence="4 5" id="KW-0472">Membrane</keyword>
<feature type="transmembrane region" description="Helical" evidence="5">
    <location>
        <begin position="325"/>
        <end position="345"/>
    </location>
</feature>
<dbReference type="EMBL" id="BLLK01000047">
    <property type="protein sequence ID" value="GFH55121.1"/>
    <property type="molecule type" value="Genomic_DNA"/>
</dbReference>
<dbReference type="PANTHER" id="PTHR23112:SF0">
    <property type="entry name" value="TRANSMEMBRANE PROTEIN 116"/>
    <property type="match status" value="1"/>
</dbReference>
<dbReference type="GO" id="GO:0004930">
    <property type="term" value="F:G protein-coupled receptor activity"/>
    <property type="evidence" value="ECO:0007669"/>
    <property type="project" value="TreeGrafter"/>
</dbReference>
<feature type="transmembrane region" description="Helical" evidence="5">
    <location>
        <begin position="121"/>
        <end position="143"/>
    </location>
</feature>
<dbReference type="Proteomes" id="UP001054902">
    <property type="component" value="Unassembled WGS sequence"/>
</dbReference>
<dbReference type="PANTHER" id="PTHR23112">
    <property type="entry name" value="G PROTEIN-COUPLED RECEPTOR 157-RELATED"/>
    <property type="match status" value="1"/>
</dbReference>
<feature type="transmembrane region" description="Helical" evidence="5">
    <location>
        <begin position="159"/>
        <end position="177"/>
    </location>
</feature>
<dbReference type="SUPFAM" id="SSF81321">
    <property type="entry name" value="Family A G protein-coupled receptor-like"/>
    <property type="match status" value="1"/>
</dbReference>
<evidence type="ECO:0000256" key="5">
    <source>
        <dbReference type="SAM" id="Phobius"/>
    </source>
</evidence>
<reference evidence="6 7" key="1">
    <citation type="journal article" date="2021" name="Sci. Rep.">
        <title>The genome of the diatom Chaetoceros tenuissimus carries an ancient integrated fragment of an extant virus.</title>
        <authorList>
            <person name="Hongo Y."/>
            <person name="Kimura K."/>
            <person name="Takaki Y."/>
            <person name="Yoshida Y."/>
            <person name="Baba S."/>
            <person name="Kobayashi G."/>
            <person name="Nagasaki K."/>
            <person name="Hano T."/>
            <person name="Tomaru Y."/>
        </authorList>
    </citation>
    <scope>NUCLEOTIDE SEQUENCE [LARGE SCALE GENOMIC DNA]</scope>
    <source>
        <strain evidence="6 7">NIES-3715</strain>
    </source>
</reference>
<keyword evidence="7" id="KW-1185">Reference proteome</keyword>
<accession>A0AAD3CZP2</accession>
<keyword evidence="2 5" id="KW-0812">Transmembrane</keyword>
<feature type="transmembrane region" description="Helical" evidence="5">
    <location>
        <begin position="224"/>
        <end position="245"/>
    </location>
</feature>
<proteinExistence type="predicted"/>
<dbReference type="Gene3D" id="1.20.1070.10">
    <property type="entry name" value="Rhodopsin 7-helix transmembrane proteins"/>
    <property type="match status" value="1"/>
</dbReference>
<evidence type="ECO:0000313" key="7">
    <source>
        <dbReference type="Proteomes" id="UP001054902"/>
    </source>
</evidence>
<dbReference type="GO" id="GO:0005886">
    <property type="term" value="C:plasma membrane"/>
    <property type="evidence" value="ECO:0007669"/>
    <property type="project" value="TreeGrafter"/>
</dbReference>